<sequence length="337" mass="38813">MTLEERIDAFARLGDFIEKISSEELSDLYRRVENNNNWFTPEQVKNSLDALLLFLNKEKLADWLFKYDLSEVRNPKSVGILMAGNIPAVGFHDMMCVLLSGHRANVKTSSSDQILINWLINKLISIEPRFGQFILVEEMLKNKDAYIATGSDNSARYFDYYFGKYPNIIRKNRISVGILDGSETKEEFLELAKDVFQYYGLGCRNVSKIFVPNREILISFLDSIEDFREVASNHKYFHNYEYNKSILLVNREMHLDNGFLILQESKGLVSPISVLFYEVYESQNDLNELIFSVNDKIQCIVSNNGWFQGSLPFGKAQCPALDEYADGIDTMAFLKNL</sequence>
<protein>
    <submittedName>
        <fullName evidence="2">Acyl-CoA reductase</fullName>
    </submittedName>
</protein>
<dbReference type="GO" id="GO:0003995">
    <property type="term" value="F:acyl-CoA dehydrogenase activity"/>
    <property type="evidence" value="ECO:0007669"/>
    <property type="project" value="InterPro"/>
</dbReference>
<comment type="caution">
    <text evidence="2">The sequence shown here is derived from an EMBL/GenBank/DDBJ whole genome shotgun (WGS) entry which is preliminary data.</text>
</comment>
<dbReference type="GO" id="GO:0008218">
    <property type="term" value="P:bioluminescence"/>
    <property type="evidence" value="ECO:0007669"/>
    <property type="project" value="InterPro"/>
</dbReference>
<organism evidence="2 3">
    <name type="scientific">Aquiflexum gelatinilyticum</name>
    <dbReference type="NCBI Taxonomy" id="2961943"/>
    <lineage>
        <taxon>Bacteria</taxon>
        <taxon>Pseudomonadati</taxon>
        <taxon>Bacteroidota</taxon>
        <taxon>Cytophagia</taxon>
        <taxon>Cytophagales</taxon>
        <taxon>Cyclobacteriaceae</taxon>
        <taxon>Aquiflexum</taxon>
    </lineage>
</organism>
<reference evidence="2" key="1">
    <citation type="submission" date="2022-08" db="EMBL/GenBank/DDBJ databases">
        <authorList>
            <person name="Zhang D."/>
        </authorList>
    </citation>
    <scope>NUCLEOTIDE SEQUENCE</scope>
    <source>
        <strain evidence="2">XJ19-11</strain>
    </source>
</reference>
<accession>A0A9X2P4F1</accession>
<keyword evidence="3" id="KW-1185">Reference proteome</keyword>
<evidence type="ECO:0000256" key="1">
    <source>
        <dbReference type="ARBA" id="ARBA00022857"/>
    </source>
</evidence>
<dbReference type="Proteomes" id="UP001142175">
    <property type="component" value="Unassembled WGS sequence"/>
</dbReference>
<name>A0A9X2P4F1_9BACT</name>
<evidence type="ECO:0000313" key="2">
    <source>
        <dbReference type="EMBL" id="MCR9013978.1"/>
    </source>
</evidence>
<dbReference type="InterPro" id="IPR008670">
    <property type="entry name" value="CoA_reduct_LuxC"/>
</dbReference>
<dbReference type="Pfam" id="PF05893">
    <property type="entry name" value="LuxC"/>
    <property type="match status" value="1"/>
</dbReference>
<gene>
    <name evidence="2" type="ORF">NU887_02960</name>
</gene>
<dbReference type="AlphaFoldDB" id="A0A9X2P4F1"/>
<evidence type="ECO:0000313" key="3">
    <source>
        <dbReference type="Proteomes" id="UP001142175"/>
    </source>
</evidence>
<dbReference type="EMBL" id="JANSUY010000001">
    <property type="protein sequence ID" value="MCR9013978.1"/>
    <property type="molecule type" value="Genomic_DNA"/>
</dbReference>
<proteinExistence type="predicted"/>
<keyword evidence="1" id="KW-0521">NADP</keyword>
<dbReference type="RefSeq" id="WP_258421861.1">
    <property type="nucleotide sequence ID" value="NZ_JANSUY010000001.1"/>
</dbReference>